<evidence type="ECO:0000313" key="3">
    <source>
        <dbReference type="EMBL" id="KAJ9553663.1"/>
    </source>
</evidence>
<comment type="caution">
    <text evidence="3">The sequence shown here is derived from an EMBL/GenBank/DDBJ whole genome shotgun (WGS) entry which is preliminary data.</text>
</comment>
<organism evidence="3 4">
    <name type="scientific">Centaurea solstitialis</name>
    <name type="common">yellow star-thistle</name>
    <dbReference type="NCBI Taxonomy" id="347529"/>
    <lineage>
        <taxon>Eukaryota</taxon>
        <taxon>Viridiplantae</taxon>
        <taxon>Streptophyta</taxon>
        <taxon>Embryophyta</taxon>
        <taxon>Tracheophyta</taxon>
        <taxon>Spermatophyta</taxon>
        <taxon>Magnoliopsida</taxon>
        <taxon>eudicotyledons</taxon>
        <taxon>Gunneridae</taxon>
        <taxon>Pentapetalae</taxon>
        <taxon>asterids</taxon>
        <taxon>campanulids</taxon>
        <taxon>Asterales</taxon>
        <taxon>Asteraceae</taxon>
        <taxon>Carduoideae</taxon>
        <taxon>Cardueae</taxon>
        <taxon>Centaureinae</taxon>
        <taxon>Centaurea</taxon>
    </lineage>
</organism>
<dbReference type="Gene3D" id="3.30.70.270">
    <property type="match status" value="1"/>
</dbReference>
<dbReference type="PANTHER" id="PTHR24559">
    <property type="entry name" value="TRANSPOSON TY3-I GAG-POL POLYPROTEIN"/>
    <property type="match status" value="1"/>
</dbReference>
<sequence length="495" mass="56511">MPGEIFAFETLETEDRKTLVPSLDVAPDLELKQLPSHLKYAFLEHPGKLPVIISSSLVPDQEEKLVQMLKQHKKAIAWTIADIKGISPTVCQHKIILEDKNFTSVEPQRRLNPAMKEVVKNELIPTRVVSGWRICMDYRRLNKATQKDHFPLPFVNQMLDRLAGKEFYCFLDGYSGYNQIAIAPNDQEKTTFTCPYGTFAFRRMPFGLCNAPATFQRCMMSIFSDMLENSMEIFMDDFSMYGTSYEQCLKNLEKALERCEDTDLVLNWEKCHFWAESRLQKHAARVEAPYFQNASPRARTRVHHYESISAEPVGREELLAKPGSPSNALEAEVEEVIDGLIARIRRTTEIPDVLLQPPSALPKPPVRRSTGTSTRRFTPCVPRTSFRPLDLSMLDLSFPSGVTLSKGQVSREPVHGIYVSDNLNIPRFQRFSELHKAPTEHLVTVLFIANKEKKNKDAKEFARAVRSILNKRIADGETYITIQVKEEEPEEDSDS</sequence>
<evidence type="ECO:0000313" key="4">
    <source>
        <dbReference type="Proteomes" id="UP001172457"/>
    </source>
</evidence>
<protein>
    <recommendedName>
        <fullName evidence="2">Reverse transcriptase domain-containing protein</fullName>
    </recommendedName>
</protein>
<evidence type="ECO:0000256" key="1">
    <source>
        <dbReference type="SAM" id="MobiDB-lite"/>
    </source>
</evidence>
<accession>A0AA38T3E0</accession>
<gene>
    <name evidence="3" type="ORF">OSB04_017708</name>
</gene>
<keyword evidence="4" id="KW-1185">Reference proteome</keyword>
<dbReference type="Gene3D" id="3.10.10.10">
    <property type="entry name" value="HIV Type 1 Reverse Transcriptase, subunit A, domain 1"/>
    <property type="match status" value="1"/>
</dbReference>
<proteinExistence type="predicted"/>
<dbReference type="CDD" id="cd01647">
    <property type="entry name" value="RT_LTR"/>
    <property type="match status" value="1"/>
</dbReference>
<dbReference type="SUPFAM" id="SSF56672">
    <property type="entry name" value="DNA/RNA polymerases"/>
    <property type="match status" value="1"/>
</dbReference>
<dbReference type="PANTHER" id="PTHR24559:SF432">
    <property type="entry name" value="RNA-DIRECTED DNA POLYMERASE HOMOLOG"/>
    <property type="match status" value="1"/>
</dbReference>
<dbReference type="InterPro" id="IPR043128">
    <property type="entry name" value="Rev_trsase/Diguanyl_cyclase"/>
</dbReference>
<evidence type="ECO:0000259" key="2">
    <source>
        <dbReference type="Pfam" id="PF00078"/>
    </source>
</evidence>
<dbReference type="InterPro" id="IPR000477">
    <property type="entry name" value="RT_dom"/>
</dbReference>
<dbReference type="Pfam" id="PF00078">
    <property type="entry name" value="RVT_1"/>
    <property type="match status" value="1"/>
</dbReference>
<dbReference type="EMBL" id="JARYMX010000004">
    <property type="protein sequence ID" value="KAJ9553663.1"/>
    <property type="molecule type" value="Genomic_DNA"/>
</dbReference>
<dbReference type="Proteomes" id="UP001172457">
    <property type="component" value="Chromosome 4"/>
</dbReference>
<dbReference type="AlphaFoldDB" id="A0AA38T3E0"/>
<reference evidence="3" key="1">
    <citation type="submission" date="2023-03" db="EMBL/GenBank/DDBJ databases">
        <title>Chromosome-scale reference genome and RAD-based genetic map of yellow starthistle (Centaurea solstitialis) reveal putative structural variation and QTLs associated with invader traits.</title>
        <authorList>
            <person name="Reatini B."/>
            <person name="Cang F.A."/>
            <person name="Jiang Q."/>
            <person name="Mckibben M.T.W."/>
            <person name="Barker M.S."/>
            <person name="Rieseberg L.H."/>
            <person name="Dlugosch K.M."/>
        </authorList>
    </citation>
    <scope>NUCLEOTIDE SEQUENCE</scope>
    <source>
        <strain evidence="3">CAN-66</strain>
        <tissue evidence="3">Leaf</tissue>
    </source>
</reference>
<dbReference type="InterPro" id="IPR043502">
    <property type="entry name" value="DNA/RNA_pol_sf"/>
</dbReference>
<dbReference type="InterPro" id="IPR053134">
    <property type="entry name" value="RNA-dir_DNA_polymerase"/>
</dbReference>
<feature type="domain" description="Reverse transcriptase" evidence="2">
    <location>
        <begin position="129"/>
        <end position="275"/>
    </location>
</feature>
<feature type="compositionally biased region" description="Low complexity" evidence="1">
    <location>
        <begin position="367"/>
        <end position="378"/>
    </location>
</feature>
<feature type="region of interest" description="Disordered" evidence="1">
    <location>
        <begin position="355"/>
        <end position="378"/>
    </location>
</feature>
<name>A0AA38T3E0_9ASTR</name>